<sequence length="335" mass="36447">MTMLDLAPGTITNRTEMKSRFGGGIQGGIQTPANGETVLAYSDPSQGVKYGYTFDGYVDDEHGLVFHYTGEGVYGDQKMTDGNKALLDSVDDGRVVMLFVAASKKGTPGGVKQRFVGQAFVDPVLPYVERWAPDHNGDMRRVFVFRLRPMEGVTWVLKPNDAQPPATVNQVVDLPSSPKPSTPAPKVKKTGAKDKATEKHATATTVARIAAGEREVVRREGTLVTAFEEHLTAAGHQFKSFQITIEGEAGSLIPDLYDITDNVLYEAKGNATRSAVRMAIGQLLDYRRHVPGRETLRVAVLLPSAPTPDVQQLLVEEGIGLVYQDEHGFVGWPLP</sequence>
<dbReference type="AlphaFoldDB" id="A0A401W8R4"/>
<reference evidence="3 4" key="1">
    <citation type="submission" date="2018-11" db="EMBL/GenBank/DDBJ databases">
        <title>Whole genome sequence of Streptomyces paromomycinus NBRC 15454(T).</title>
        <authorList>
            <person name="Komaki H."/>
            <person name="Tamura T."/>
        </authorList>
    </citation>
    <scope>NUCLEOTIDE SEQUENCE [LARGE SCALE GENOMIC DNA]</scope>
    <source>
        <strain evidence="3 4">NBRC 15454</strain>
    </source>
</reference>
<proteinExistence type="predicted"/>
<evidence type="ECO:0000256" key="1">
    <source>
        <dbReference type="SAM" id="MobiDB-lite"/>
    </source>
</evidence>
<dbReference type="EMBL" id="BHZD01000001">
    <property type="protein sequence ID" value="GCD45704.1"/>
    <property type="molecule type" value="Genomic_DNA"/>
</dbReference>
<feature type="region of interest" description="Disordered" evidence="1">
    <location>
        <begin position="170"/>
        <end position="199"/>
    </location>
</feature>
<dbReference type="InterPro" id="IPR058712">
    <property type="entry name" value="SRA_ScoMcrA"/>
</dbReference>
<dbReference type="RefSeq" id="WP_125056207.1">
    <property type="nucleotide sequence ID" value="NZ_BHZD01000001.1"/>
</dbReference>
<evidence type="ECO:0000313" key="4">
    <source>
        <dbReference type="Proteomes" id="UP000286746"/>
    </source>
</evidence>
<comment type="caution">
    <text evidence="3">The sequence shown here is derived from an EMBL/GenBank/DDBJ whole genome shotgun (WGS) entry which is preliminary data.</text>
</comment>
<feature type="domain" description="ScoMcrA-like SRA" evidence="2">
    <location>
        <begin position="11"/>
        <end position="153"/>
    </location>
</feature>
<keyword evidence="4" id="KW-1185">Reference proteome</keyword>
<dbReference type="Proteomes" id="UP000286746">
    <property type="component" value="Unassembled WGS sequence"/>
</dbReference>
<dbReference type="Pfam" id="PF26348">
    <property type="entry name" value="SRA_ScoMcrA"/>
    <property type="match status" value="1"/>
</dbReference>
<organism evidence="3 4">
    <name type="scientific">Streptomyces paromomycinus</name>
    <name type="common">Streptomyces rimosus subsp. paromomycinus</name>
    <dbReference type="NCBI Taxonomy" id="92743"/>
    <lineage>
        <taxon>Bacteria</taxon>
        <taxon>Bacillati</taxon>
        <taxon>Actinomycetota</taxon>
        <taxon>Actinomycetes</taxon>
        <taxon>Kitasatosporales</taxon>
        <taxon>Streptomycetaceae</taxon>
        <taxon>Streptomyces</taxon>
    </lineage>
</organism>
<evidence type="ECO:0000313" key="3">
    <source>
        <dbReference type="EMBL" id="GCD45704.1"/>
    </source>
</evidence>
<protein>
    <recommendedName>
        <fullName evidence="2">ScoMcrA-like SRA domain-containing protein</fullName>
    </recommendedName>
</protein>
<accession>A0A401W8R4</accession>
<gene>
    <name evidence="3" type="ORF">GKJPGBOP_05442</name>
</gene>
<evidence type="ECO:0000259" key="2">
    <source>
        <dbReference type="Pfam" id="PF26348"/>
    </source>
</evidence>
<name>A0A401W8R4_STREY</name>